<evidence type="ECO:0000313" key="5">
    <source>
        <dbReference type="Proteomes" id="UP000036106"/>
    </source>
</evidence>
<dbReference type="EMBL" id="CP012034">
    <property type="protein sequence ID" value="AKP67338.1"/>
    <property type="molecule type" value="Genomic_DNA"/>
</dbReference>
<dbReference type="CDD" id="cd01014">
    <property type="entry name" value="nicotinamidase_related"/>
    <property type="match status" value="1"/>
</dbReference>
<reference evidence="5" key="1">
    <citation type="submission" date="2015-07" db="EMBL/GenBank/DDBJ databases">
        <title>Lactobacillus ginsenosidimutans/EMML 3141/ whole genome sequencing.</title>
        <authorList>
            <person name="Kim M.K."/>
            <person name="Im W.-T."/>
            <person name="Srinivasan S."/>
            <person name="Lee J.-J."/>
        </authorList>
    </citation>
    <scope>NUCLEOTIDE SEQUENCE [LARGE SCALE GENOMIC DNA]</scope>
    <source>
        <strain evidence="5">EMML 3041</strain>
    </source>
</reference>
<dbReference type="OrthoDB" id="9785724at2"/>
<dbReference type="Proteomes" id="UP000036106">
    <property type="component" value="Chromosome"/>
</dbReference>
<dbReference type="GO" id="GO:0016787">
    <property type="term" value="F:hydrolase activity"/>
    <property type="evidence" value="ECO:0007669"/>
    <property type="project" value="UniProtKB-KW"/>
</dbReference>
<dbReference type="PATRIC" id="fig|1007676.4.peg.1434"/>
<dbReference type="InterPro" id="IPR050272">
    <property type="entry name" value="Isochorismatase-like_hydrls"/>
</dbReference>
<dbReference type="InterPro" id="IPR036380">
    <property type="entry name" value="Isochorismatase-like_sf"/>
</dbReference>
<evidence type="ECO:0000313" key="4">
    <source>
        <dbReference type="EMBL" id="AKP67338.1"/>
    </source>
</evidence>
<evidence type="ECO:0000256" key="1">
    <source>
        <dbReference type="ARBA" id="ARBA00006336"/>
    </source>
</evidence>
<dbReference type="STRING" id="1007676.ABM34_07150"/>
<feature type="domain" description="Isochorismatase-like" evidence="3">
    <location>
        <begin position="7"/>
        <end position="140"/>
    </location>
</feature>
<dbReference type="Gene3D" id="3.40.50.850">
    <property type="entry name" value="Isochorismatase-like"/>
    <property type="match status" value="1"/>
</dbReference>
<proteinExistence type="inferred from homology"/>
<name>A0A0H4QKU7_9LACO</name>
<evidence type="ECO:0000256" key="2">
    <source>
        <dbReference type="ARBA" id="ARBA00022801"/>
    </source>
</evidence>
<dbReference type="SUPFAM" id="SSF52499">
    <property type="entry name" value="Isochorismatase-like hydrolases"/>
    <property type="match status" value="1"/>
</dbReference>
<dbReference type="PANTHER" id="PTHR43540:SF14">
    <property type="entry name" value="ISOCHORISMATASE"/>
    <property type="match status" value="1"/>
</dbReference>
<dbReference type="Pfam" id="PF00857">
    <property type="entry name" value="Isochorismatase"/>
    <property type="match status" value="1"/>
</dbReference>
<evidence type="ECO:0000259" key="3">
    <source>
        <dbReference type="Pfam" id="PF00857"/>
    </source>
</evidence>
<gene>
    <name evidence="4" type="ORF">ABM34_07150</name>
</gene>
<protein>
    <submittedName>
        <fullName evidence="4">Amidase</fullName>
    </submittedName>
</protein>
<dbReference type="PANTHER" id="PTHR43540">
    <property type="entry name" value="PEROXYUREIDOACRYLATE/UREIDOACRYLATE AMIDOHYDROLASE-RELATED"/>
    <property type="match status" value="1"/>
</dbReference>
<dbReference type="KEGG" id="lgn:ABM34_07150"/>
<comment type="similarity">
    <text evidence="1">Belongs to the isochorismatase family.</text>
</comment>
<dbReference type="AlphaFoldDB" id="A0A0H4QKU7"/>
<dbReference type="InterPro" id="IPR000868">
    <property type="entry name" value="Isochorismatase-like_dom"/>
</dbReference>
<organism evidence="4 5">
    <name type="scientific">Companilactobacillus ginsenosidimutans</name>
    <dbReference type="NCBI Taxonomy" id="1007676"/>
    <lineage>
        <taxon>Bacteria</taxon>
        <taxon>Bacillati</taxon>
        <taxon>Bacillota</taxon>
        <taxon>Bacilli</taxon>
        <taxon>Lactobacillales</taxon>
        <taxon>Lactobacillaceae</taxon>
        <taxon>Companilactobacillus</taxon>
    </lineage>
</organism>
<accession>A0A0H4QKU7</accession>
<keyword evidence="5" id="KW-1185">Reference proteome</keyword>
<keyword evidence="2" id="KW-0378">Hydrolase</keyword>
<sequence length="162" mass="18845">MPREAQVLIVMDMQKGFSDAYYFNELVDRINDRIKDYKDSDKPVIFIQHNEKGLTQGTKDWELADNLNAKPDDLTVQKTHLNAFYKTELNDLLTENNLDQLEICGLQTEYCCNATITMAHGLGYQITMQPEMTTTYDNDFMTATQTIEFFEDIWNGNFLKFV</sequence>
<dbReference type="RefSeq" id="WP_048704587.1">
    <property type="nucleotide sequence ID" value="NZ_CP012034.1"/>
</dbReference>